<reference evidence="2" key="1">
    <citation type="journal article" date="2022" name="bioRxiv">
        <title>Sequencing and chromosome-scale assembly of the giantPleurodeles waltlgenome.</title>
        <authorList>
            <person name="Brown T."/>
            <person name="Elewa A."/>
            <person name="Iarovenko S."/>
            <person name="Subramanian E."/>
            <person name="Araus A.J."/>
            <person name="Petzold A."/>
            <person name="Susuki M."/>
            <person name="Suzuki K.-i.T."/>
            <person name="Hayashi T."/>
            <person name="Toyoda A."/>
            <person name="Oliveira C."/>
            <person name="Osipova E."/>
            <person name="Leigh N.D."/>
            <person name="Simon A."/>
            <person name="Yun M.H."/>
        </authorList>
    </citation>
    <scope>NUCLEOTIDE SEQUENCE</scope>
    <source>
        <strain evidence="2">20211129_DDA</strain>
        <tissue evidence="2">Liver</tissue>
    </source>
</reference>
<protein>
    <submittedName>
        <fullName evidence="2">Uncharacterized protein</fullName>
    </submittedName>
</protein>
<feature type="region of interest" description="Disordered" evidence="1">
    <location>
        <begin position="1"/>
        <end position="33"/>
    </location>
</feature>
<dbReference type="Proteomes" id="UP001066276">
    <property type="component" value="Chromosome 9"/>
</dbReference>
<feature type="region of interest" description="Disordered" evidence="1">
    <location>
        <begin position="311"/>
        <end position="341"/>
    </location>
</feature>
<gene>
    <name evidence="2" type="ORF">NDU88_001312</name>
</gene>
<feature type="compositionally biased region" description="Polar residues" evidence="1">
    <location>
        <begin position="1"/>
        <end position="10"/>
    </location>
</feature>
<organism evidence="2 3">
    <name type="scientific">Pleurodeles waltl</name>
    <name type="common">Iberian ribbed newt</name>
    <dbReference type="NCBI Taxonomy" id="8319"/>
    <lineage>
        <taxon>Eukaryota</taxon>
        <taxon>Metazoa</taxon>
        <taxon>Chordata</taxon>
        <taxon>Craniata</taxon>
        <taxon>Vertebrata</taxon>
        <taxon>Euteleostomi</taxon>
        <taxon>Amphibia</taxon>
        <taxon>Batrachia</taxon>
        <taxon>Caudata</taxon>
        <taxon>Salamandroidea</taxon>
        <taxon>Salamandridae</taxon>
        <taxon>Pleurodelinae</taxon>
        <taxon>Pleurodeles</taxon>
    </lineage>
</organism>
<keyword evidence="3" id="KW-1185">Reference proteome</keyword>
<dbReference type="AlphaFoldDB" id="A0AAV7MJC9"/>
<accession>A0AAV7MJC9</accession>
<proteinExistence type="predicted"/>
<feature type="compositionally biased region" description="Pro residues" evidence="1">
    <location>
        <begin position="13"/>
        <end position="22"/>
    </location>
</feature>
<dbReference type="EMBL" id="JANPWB010000013">
    <property type="protein sequence ID" value="KAJ1103891.1"/>
    <property type="molecule type" value="Genomic_DNA"/>
</dbReference>
<name>A0AAV7MJC9_PLEWA</name>
<evidence type="ECO:0000313" key="2">
    <source>
        <dbReference type="EMBL" id="KAJ1103891.1"/>
    </source>
</evidence>
<evidence type="ECO:0000313" key="3">
    <source>
        <dbReference type="Proteomes" id="UP001066276"/>
    </source>
</evidence>
<sequence>MGPGSTQSGATPFRPPTQPNQPPRSQLTSVCRGPPGPIIPRSLRFFSVCQVPEAHLKSSSSAVCPWATPLPRDRSALPLSCSWPCFVPNPSWGPHPWPGLAPLLLPTECVFRRVTRSQTASPPASSTIFSLRASSTRSLARGRSPDLGPAPCVLLGPPASSGAVSVRLSSAQSFLGPPGPTGSSADPGEPARHLPLFCAVLTLTATVRGTTQGLRAASTCSPVHGCNPGLGPVPCVLLGPPASSDTAFVRLSRARSPLGPQAPAGTSAATGEPARRLPLLCAVRALSTSIRATTQGRGLCRVLRPTDSEVPDGQIPALPELPRRPTHARPPPLVLPRSLDLNRPGEGSLPTLYSLDPPELTIQACAIFRSLATPPLLICSHDGVPVVPGTQAQAPHASLELFSCYI</sequence>
<comment type="caution">
    <text evidence="2">The sequence shown here is derived from an EMBL/GenBank/DDBJ whole genome shotgun (WGS) entry which is preliminary data.</text>
</comment>
<evidence type="ECO:0000256" key="1">
    <source>
        <dbReference type="SAM" id="MobiDB-lite"/>
    </source>
</evidence>